<gene>
    <name evidence="1" type="ORF">D7223_05895</name>
</gene>
<dbReference type="RefSeq" id="WP_120725845.1">
    <property type="nucleotide sequence ID" value="NZ_RBAK01000002.1"/>
</dbReference>
<dbReference type="Proteomes" id="UP000281726">
    <property type="component" value="Unassembled WGS sequence"/>
</dbReference>
<evidence type="ECO:0000313" key="2">
    <source>
        <dbReference type="Proteomes" id="UP000281726"/>
    </source>
</evidence>
<dbReference type="AlphaFoldDB" id="A0A3A9ZL22"/>
<organism evidence="1 2">
    <name type="scientific">Micromonospora endolithica</name>
    <dbReference type="NCBI Taxonomy" id="230091"/>
    <lineage>
        <taxon>Bacteria</taxon>
        <taxon>Bacillati</taxon>
        <taxon>Actinomycetota</taxon>
        <taxon>Actinomycetes</taxon>
        <taxon>Micromonosporales</taxon>
        <taxon>Micromonosporaceae</taxon>
        <taxon>Micromonospora</taxon>
    </lineage>
</organism>
<keyword evidence="2" id="KW-1185">Reference proteome</keyword>
<reference evidence="1 2" key="1">
    <citation type="journal article" date="2004" name="Syst. Appl. Microbiol.">
        <title>Cryptoendolithic actinomycetes from antarctic sandstone rock samples: Micromonospora endolithica sp. nov. and two isolates related to Micromonospora coerulea Jensen 1932.</title>
        <authorList>
            <person name="Hirsch P."/>
            <person name="Mevs U."/>
            <person name="Kroppenstedt R.M."/>
            <person name="Schumann P."/>
            <person name="Stackebrandt E."/>
        </authorList>
    </citation>
    <scope>NUCLEOTIDE SEQUENCE [LARGE SCALE GENOMIC DNA]</scope>
    <source>
        <strain evidence="1 2">JCM 12677</strain>
    </source>
</reference>
<name>A0A3A9ZL22_9ACTN</name>
<comment type="caution">
    <text evidence="1">The sequence shown here is derived from an EMBL/GenBank/DDBJ whole genome shotgun (WGS) entry which is preliminary data.</text>
</comment>
<protein>
    <submittedName>
        <fullName evidence="1">Flavin reductase</fullName>
    </submittedName>
</protein>
<evidence type="ECO:0000313" key="1">
    <source>
        <dbReference type="EMBL" id="RKN49060.1"/>
    </source>
</evidence>
<accession>A0A3A9ZL22</accession>
<proteinExistence type="predicted"/>
<sequence length="83" mass="9263">MSIRRVIPHEPTRPLWRCRNCGVGWPCQSARLSLLSEYRGDRVALGVYLATQLDEAQATLAALNSGTPPADLADRFLGWLRAR</sequence>
<dbReference type="EMBL" id="RBAK01000002">
    <property type="protein sequence ID" value="RKN49060.1"/>
    <property type="molecule type" value="Genomic_DNA"/>
</dbReference>
<dbReference type="OrthoDB" id="3393036at2"/>